<organism evidence="1 2">
    <name type="scientific">Melipona quadrifasciata</name>
    <dbReference type="NCBI Taxonomy" id="166423"/>
    <lineage>
        <taxon>Eukaryota</taxon>
        <taxon>Metazoa</taxon>
        <taxon>Ecdysozoa</taxon>
        <taxon>Arthropoda</taxon>
        <taxon>Hexapoda</taxon>
        <taxon>Insecta</taxon>
        <taxon>Pterygota</taxon>
        <taxon>Neoptera</taxon>
        <taxon>Endopterygota</taxon>
        <taxon>Hymenoptera</taxon>
        <taxon>Apocrita</taxon>
        <taxon>Aculeata</taxon>
        <taxon>Apoidea</taxon>
        <taxon>Anthophila</taxon>
        <taxon>Apidae</taxon>
        <taxon>Melipona</taxon>
    </lineage>
</organism>
<dbReference type="Proteomes" id="UP000053105">
    <property type="component" value="Unassembled WGS sequence"/>
</dbReference>
<keyword evidence="2" id="KW-1185">Reference proteome</keyword>
<dbReference type="AlphaFoldDB" id="A0A0M8ZYH4"/>
<gene>
    <name evidence="1" type="ORF">WN51_13763</name>
</gene>
<proteinExistence type="predicted"/>
<reference evidence="1 2" key="1">
    <citation type="submission" date="2015-07" db="EMBL/GenBank/DDBJ databases">
        <title>The genome of Melipona quadrifasciata.</title>
        <authorList>
            <person name="Pan H."/>
            <person name="Kapheim K."/>
        </authorList>
    </citation>
    <scope>NUCLEOTIDE SEQUENCE [LARGE SCALE GENOMIC DNA]</scope>
    <source>
        <strain evidence="1">0111107301</strain>
        <tissue evidence="1">Whole body</tissue>
    </source>
</reference>
<evidence type="ECO:0000313" key="2">
    <source>
        <dbReference type="Proteomes" id="UP000053105"/>
    </source>
</evidence>
<sequence length="141" mass="16089">MWEKSSVIGVADYVIKLSCWLITFLLKKRSIVQLLNREERLNSSEDAWDRAGQQKWFRDAWVKRFFASHESRVRSSNMNRRERMVDKAGRKRGGRAGYKIFPGSASASLFRLDATASTAGLKNSNHGYQTAHVSGNFRSST</sequence>
<dbReference type="EMBL" id="KQ435794">
    <property type="protein sequence ID" value="KOX73685.1"/>
    <property type="molecule type" value="Genomic_DNA"/>
</dbReference>
<evidence type="ECO:0000313" key="1">
    <source>
        <dbReference type="EMBL" id="KOX73685.1"/>
    </source>
</evidence>
<accession>A0A0M8ZYH4</accession>
<name>A0A0M8ZYH4_9HYME</name>
<protein>
    <submittedName>
        <fullName evidence="1">Uncharacterized protein</fullName>
    </submittedName>
</protein>